<dbReference type="EMBL" id="JBHUKR010000004">
    <property type="protein sequence ID" value="MFD2415501.1"/>
    <property type="molecule type" value="Genomic_DNA"/>
</dbReference>
<dbReference type="PANTHER" id="PTHR43297:SF2">
    <property type="entry name" value="DIPEPTIDE TRANSPORT ATP-BINDING PROTEIN DPPD"/>
    <property type="match status" value="1"/>
</dbReference>
<organism evidence="9 10">
    <name type="scientific">Amycolatopsis pigmentata</name>
    <dbReference type="NCBI Taxonomy" id="450801"/>
    <lineage>
        <taxon>Bacteria</taxon>
        <taxon>Bacillati</taxon>
        <taxon>Actinomycetota</taxon>
        <taxon>Actinomycetes</taxon>
        <taxon>Pseudonocardiales</taxon>
        <taxon>Pseudonocardiaceae</taxon>
        <taxon>Amycolatopsis</taxon>
    </lineage>
</organism>
<keyword evidence="10" id="KW-1185">Reference proteome</keyword>
<comment type="caution">
    <text evidence="9">The sequence shown here is derived from an EMBL/GenBank/DDBJ whole genome shotgun (WGS) entry which is preliminary data.</text>
</comment>
<evidence type="ECO:0000256" key="6">
    <source>
        <dbReference type="ARBA" id="ARBA00022840"/>
    </source>
</evidence>
<keyword evidence="3" id="KW-0813">Transport</keyword>
<dbReference type="Gene3D" id="3.40.50.300">
    <property type="entry name" value="P-loop containing nucleotide triphosphate hydrolases"/>
    <property type="match status" value="1"/>
</dbReference>
<dbReference type="InterPro" id="IPR050388">
    <property type="entry name" value="ABC_Ni/Peptide_Import"/>
</dbReference>
<dbReference type="PROSITE" id="PS00211">
    <property type="entry name" value="ABC_TRANSPORTER_1"/>
    <property type="match status" value="1"/>
</dbReference>
<dbReference type="Proteomes" id="UP001597417">
    <property type="component" value="Unassembled WGS sequence"/>
</dbReference>
<proteinExistence type="inferred from homology"/>
<evidence type="ECO:0000259" key="8">
    <source>
        <dbReference type="PROSITE" id="PS50893"/>
    </source>
</evidence>
<dbReference type="CDD" id="cd03257">
    <property type="entry name" value="ABC_NikE_OppD_transporters"/>
    <property type="match status" value="1"/>
</dbReference>
<dbReference type="SMART" id="SM00382">
    <property type="entry name" value="AAA"/>
    <property type="match status" value="1"/>
</dbReference>
<dbReference type="InterPro" id="IPR003439">
    <property type="entry name" value="ABC_transporter-like_ATP-bd"/>
</dbReference>
<dbReference type="PROSITE" id="PS50893">
    <property type="entry name" value="ABC_TRANSPORTER_2"/>
    <property type="match status" value="1"/>
</dbReference>
<keyword evidence="5" id="KW-0547">Nucleotide-binding</keyword>
<dbReference type="Pfam" id="PF00005">
    <property type="entry name" value="ABC_tran"/>
    <property type="match status" value="1"/>
</dbReference>
<evidence type="ECO:0000256" key="2">
    <source>
        <dbReference type="ARBA" id="ARBA00005417"/>
    </source>
</evidence>
<comment type="subcellular location">
    <subcellularLocation>
        <location evidence="1">Cell membrane</location>
        <topology evidence="1">Peripheral membrane protein</topology>
    </subcellularLocation>
</comment>
<evidence type="ECO:0000313" key="10">
    <source>
        <dbReference type="Proteomes" id="UP001597417"/>
    </source>
</evidence>
<feature type="domain" description="ABC transporter" evidence="8">
    <location>
        <begin position="11"/>
        <end position="261"/>
    </location>
</feature>
<evidence type="ECO:0000256" key="5">
    <source>
        <dbReference type="ARBA" id="ARBA00022741"/>
    </source>
</evidence>
<dbReference type="Pfam" id="PF08352">
    <property type="entry name" value="oligo_HPY"/>
    <property type="match status" value="1"/>
</dbReference>
<dbReference type="GO" id="GO:0005524">
    <property type="term" value="F:ATP binding"/>
    <property type="evidence" value="ECO:0007669"/>
    <property type="project" value="UniProtKB-KW"/>
</dbReference>
<dbReference type="RefSeq" id="WP_378261349.1">
    <property type="nucleotide sequence ID" value="NZ_JBHUKR010000004.1"/>
</dbReference>
<evidence type="ECO:0000256" key="3">
    <source>
        <dbReference type="ARBA" id="ARBA00022448"/>
    </source>
</evidence>
<reference evidence="10" key="1">
    <citation type="journal article" date="2019" name="Int. J. Syst. Evol. Microbiol.">
        <title>The Global Catalogue of Microorganisms (GCM) 10K type strain sequencing project: providing services to taxonomists for standard genome sequencing and annotation.</title>
        <authorList>
            <consortium name="The Broad Institute Genomics Platform"/>
            <consortium name="The Broad Institute Genome Sequencing Center for Infectious Disease"/>
            <person name="Wu L."/>
            <person name="Ma J."/>
        </authorList>
    </citation>
    <scope>NUCLEOTIDE SEQUENCE [LARGE SCALE GENOMIC DNA]</scope>
    <source>
        <strain evidence="10">CGMCC 4.7645</strain>
    </source>
</reference>
<keyword evidence="6 9" id="KW-0067">ATP-binding</keyword>
<evidence type="ECO:0000256" key="1">
    <source>
        <dbReference type="ARBA" id="ARBA00004202"/>
    </source>
</evidence>
<dbReference type="SUPFAM" id="SSF52540">
    <property type="entry name" value="P-loop containing nucleoside triphosphate hydrolases"/>
    <property type="match status" value="1"/>
</dbReference>
<dbReference type="InterPro" id="IPR017871">
    <property type="entry name" value="ABC_transporter-like_CS"/>
</dbReference>
<evidence type="ECO:0000256" key="4">
    <source>
        <dbReference type="ARBA" id="ARBA00022475"/>
    </source>
</evidence>
<keyword evidence="4" id="KW-1003">Cell membrane</keyword>
<sequence>MSGRPQTDPVLEVDGLSLRLRGSTNPADLVQSVSFDVGKGECLALIGESGCGKTLTSLSILGLLPSAVSAISGSIKLNGADLLRKGERELGRIRGKQIGAIFQDPMSCLDPTMRIGDQIAESRRIYLGESRRVARGHAVDLLDRVGIPRAKERLDAFPFQLSGGMQQRVMIAAAVACEPALLLADEPTTALDVTVQQGILDLLRSLQAELGLSVLLVTHDLGVVADFSDRVAVMYAGQIVERGRTAELLDHQPSHPYTRALLASVTQTGKAHTLLPTIPGRVPSATEMPTGCRFQARCAHASPDVCGEPQAEVSLGPGRACRCVRVTDIEELRMSR</sequence>
<accession>A0ABW5FKN3</accession>
<dbReference type="InterPro" id="IPR027417">
    <property type="entry name" value="P-loop_NTPase"/>
</dbReference>
<dbReference type="NCBIfam" id="TIGR01727">
    <property type="entry name" value="oligo_HPY"/>
    <property type="match status" value="1"/>
</dbReference>
<protein>
    <submittedName>
        <fullName evidence="9">ABC transporter ATP-binding protein</fullName>
    </submittedName>
</protein>
<dbReference type="PANTHER" id="PTHR43297">
    <property type="entry name" value="OLIGOPEPTIDE TRANSPORT ATP-BINDING PROTEIN APPD"/>
    <property type="match status" value="1"/>
</dbReference>
<dbReference type="InterPro" id="IPR013563">
    <property type="entry name" value="Oligopep_ABC_C"/>
</dbReference>
<dbReference type="InterPro" id="IPR003593">
    <property type="entry name" value="AAA+_ATPase"/>
</dbReference>
<evidence type="ECO:0000313" key="9">
    <source>
        <dbReference type="EMBL" id="MFD2415501.1"/>
    </source>
</evidence>
<gene>
    <name evidence="9" type="ORF">ACFSXZ_04080</name>
</gene>
<comment type="similarity">
    <text evidence="2">Belongs to the ABC transporter superfamily.</text>
</comment>
<name>A0ABW5FKN3_9PSEU</name>
<evidence type="ECO:0000256" key="7">
    <source>
        <dbReference type="ARBA" id="ARBA00023136"/>
    </source>
</evidence>
<keyword evidence="7" id="KW-0472">Membrane</keyword>